<comment type="caution">
    <text evidence="13">The sequence shown here is derived from an EMBL/GenBank/DDBJ whole genome shotgun (WGS) entry which is preliminary data.</text>
</comment>
<dbReference type="PANTHER" id="PTHR43047">
    <property type="entry name" value="TWO-COMPONENT HISTIDINE PROTEIN KINASE"/>
    <property type="match status" value="1"/>
</dbReference>
<dbReference type="NCBIfam" id="TIGR00229">
    <property type="entry name" value="sensory_box"/>
    <property type="match status" value="4"/>
</dbReference>
<dbReference type="InterPro" id="IPR001610">
    <property type="entry name" value="PAC"/>
</dbReference>
<dbReference type="CDD" id="cd00082">
    <property type="entry name" value="HisKA"/>
    <property type="match status" value="1"/>
</dbReference>
<dbReference type="SUPFAM" id="SSF55781">
    <property type="entry name" value="GAF domain-like"/>
    <property type="match status" value="1"/>
</dbReference>
<dbReference type="InterPro" id="IPR029016">
    <property type="entry name" value="GAF-like_dom_sf"/>
</dbReference>
<dbReference type="InterPro" id="IPR004358">
    <property type="entry name" value="Sig_transdc_His_kin-like_C"/>
</dbReference>
<feature type="domain" description="PAC" evidence="12">
    <location>
        <begin position="689"/>
        <end position="740"/>
    </location>
</feature>
<comment type="catalytic activity">
    <reaction evidence="1">
        <text>ATP + protein L-histidine = ADP + protein N-phospho-L-histidine.</text>
        <dbReference type="EC" id="2.7.13.3"/>
    </reaction>
</comment>
<dbReference type="GO" id="GO:0009927">
    <property type="term" value="F:histidine phosphotransfer kinase activity"/>
    <property type="evidence" value="ECO:0007669"/>
    <property type="project" value="TreeGrafter"/>
</dbReference>
<evidence type="ECO:0000313" key="13">
    <source>
        <dbReference type="EMBL" id="PQV63131.1"/>
    </source>
</evidence>
<feature type="compositionally biased region" description="Polar residues" evidence="8">
    <location>
        <begin position="1144"/>
        <end position="1158"/>
    </location>
</feature>
<dbReference type="SUPFAM" id="SSF52172">
    <property type="entry name" value="CheY-like"/>
    <property type="match status" value="1"/>
</dbReference>
<evidence type="ECO:0000256" key="2">
    <source>
        <dbReference type="ARBA" id="ARBA00012438"/>
    </source>
</evidence>
<dbReference type="SUPFAM" id="SSF55874">
    <property type="entry name" value="ATPase domain of HSP90 chaperone/DNA topoisomerase II/histidine kinase"/>
    <property type="match status" value="1"/>
</dbReference>
<dbReference type="PANTHER" id="PTHR43047:SF72">
    <property type="entry name" value="OSMOSENSING HISTIDINE PROTEIN KINASE SLN1"/>
    <property type="match status" value="1"/>
</dbReference>
<feature type="coiled-coil region" evidence="7">
    <location>
        <begin position="731"/>
        <end position="765"/>
    </location>
</feature>
<dbReference type="InterPro" id="IPR036097">
    <property type="entry name" value="HisK_dim/P_sf"/>
</dbReference>
<evidence type="ECO:0000256" key="6">
    <source>
        <dbReference type="PROSITE-ProRule" id="PRU00169"/>
    </source>
</evidence>
<dbReference type="InterPro" id="IPR013655">
    <property type="entry name" value="PAS_fold_3"/>
</dbReference>
<dbReference type="PROSITE" id="PS50109">
    <property type="entry name" value="HIS_KIN"/>
    <property type="match status" value="1"/>
</dbReference>
<evidence type="ECO:0000313" key="14">
    <source>
        <dbReference type="Proteomes" id="UP000237684"/>
    </source>
</evidence>
<dbReference type="Gene3D" id="3.40.50.2300">
    <property type="match status" value="1"/>
</dbReference>
<protein>
    <recommendedName>
        <fullName evidence="2">histidine kinase</fullName>
        <ecNumber evidence="2">2.7.13.3</ecNumber>
    </recommendedName>
</protein>
<keyword evidence="14" id="KW-1185">Reference proteome</keyword>
<dbReference type="InterPro" id="IPR003018">
    <property type="entry name" value="GAF"/>
</dbReference>
<dbReference type="Pfam" id="PF01590">
    <property type="entry name" value="GAF"/>
    <property type="match status" value="1"/>
</dbReference>
<dbReference type="InterPro" id="IPR000700">
    <property type="entry name" value="PAS-assoc_C"/>
</dbReference>
<keyword evidence="7" id="KW-0175">Coiled coil</keyword>
<dbReference type="SUPFAM" id="SSF47384">
    <property type="entry name" value="Homodimeric domain of signal transducing histidine kinase"/>
    <property type="match status" value="1"/>
</dbReference>
<dbReference type="PRINTS" id="PR00344">
    <property type="entry name" value="BCTRLSENSOR"/>
</dbReference>
<dbReference type="RefSeq" id="WP_106380719.1">
    <property type="nucleotide sequence ID" value="NZ_NIGF01000015.1"/>
</dbReference>
<evidence type="ECO:0000256" key="5">
    <source>
        <dbReference type="ARBA" id="ARBA00022777"/>
    </source>
</evidence>
<dbReference type="InterPro" id="IPR000014">
    <property type="entry name" value="PAS"/>
</dbReference>
<evidence type="ECO:0000256" key="8">
    <source>
        <dbReference type="SAM" id="MobiDB-lite"/>
    </source>
</evidence>
<dbReference type="InterPro" id="IPR001789">
    <property type="entry name" value="Sig_transdc_resp-reg_receiver"/>
</dbReference>
<organism evidence="13 14">
    <name type="scientific">Abditibacterium utsteinense</name>
    <dbReference type="NCBI Taxonomy" id="1960156"/>
    <lineage>
        <taxon>Bacteria</taxon>
        <taxon>Pseudomonadati</taxon>
        <taxon>Abditibacteriota</taxon>
        <taxon>Abditibacteriia</taxon>
        <taxon>Abditibacteriales</taxon>
        <taxon>Abditibacteriaceae</taxon>
        <taxon>Abditibacterium</taxon>
    </lineage>
</organism>
<keyword evidence="3 6" id="KW-0597">Phosphoprotein</keyword>
<keyword evidence="5" id="KW-0418">Kinase</keyword>
<dbReference type="Pfam" id="PF00512">
    <property type="entry name" value="HisKA"/>
    <property type="match status" value="1"/>
</dbReference>
<feature type="domain" description="Histidine kinase" evidence="9">
    <location>
        <begin position="765"/>
        <end position="985"/>
    </location>
</feature>
<gene>
    <name evidence="13" type="ORF">B1R32_11538</name>
</gene>
<accession>A0A2S8SQP5</accession>
<dbReference type="EC" id="2.7.13.3" evidence="2"/>
<dbReference type="GO" id="GO:0000155">
    <property type="term" value="F:phosphorelay sensor kinase activity"/>
    <property type="evidence" value="ECO:0007669"/>
    <property type="project" value="InterPro"/>
</dbReference>
<sequence length="1158" mass="128473">MSFSQPEAAPEVAKPHSDKATAKPDAATKNEASDQASAEANRLKVLQAYQILDTPAEASFDRITSLAARVFRVPVSFISLVDEERQWFKSCYGSNLQETARDISFCSVALQKSEVMIVPDARLDARFAQNPLVTGPPLVRFYAGAPLLNRDGVALGALCIIDTEPRDLDESERATLRDLAAVVVDELELRLVAERLTQEATARRNAQKALQDSENRFQSAFEMSATGMALVSLQGRWLQVNDCLCQMLGYPQAELLDLTFQEITYRDDLSRDLQLLEQLLAGEIGSYQLEKRYLRGDGQLIWALINVALVRDELNYAPDEVTVRDKASDALYFVVQVQDISARKQIEADLRASEARKTAILETSLDCIITIDDKSRVIEWNPAAEKTLGFSREEALARPLHEMIVPPELRDAHCAGIKRYLSTGVAPILGQRLELPAMRADGKTITVELAIVPIPGSDPPLFTGHLRDISERRAAEERLRLLESVAVNANDAILITEAEPVDLPGPRILYANKAYLEMSGYTLDEILGQTPRILQGEGTLPASRDKIREALKKWKPIAIELLNYKKDGTPFWVELSITPVANEKGWYTHWVSIQRDITERKVTLGALQQSEARYGRIATNVPGMVYQFVLHPDGSFTFPFVSEGCREIYGLEPWQLEANARLVMSGLHPDDAQTFRDNFYRSARTLGAWEWEGRLQLPGREMKWIRGTSRPKREESGEIIWDGILSDITPRKKIEEALLTTKNEAEAAREEAERANLAKSEFLSRMSHELRTPLNAILGFGQLLEMADLRPSDAQSADQIVKAGRHLLGLINEVLDIARIESGHMNISLEAVGAREILMEALDLVRPLAAARRITIDDAQVRNASLYLTADRQRLKQILLNLLSNAVKYNCEAGRVTLHVSLHIEEKGEMVRLGVSDTGKGLTPDLLERIGTPFDRLGAETSGIEGTGVGLALSQRLAGAMNTSLEVESQVGRGTRFWIDLPRALDPHTAPQTPAPWLNAVAATRLVVLYIEDNPSNLQLVQKLLSHRPEIRLLNAMQGDLGLELARSHRPDLILLDMHLPDVSGLEILARLQQNPLTAAIPVVVLSADATPGQVRRALEAGAQSYLPKPLEVRDFFACLDNITSQKIKAMTNESPEINGVKADSTTDSTKNQSEIAQ</sequence>
<reference evidence="13 14" key="1">
    <citation type="journal article" date="2018" name="Syst. Appl. Microbiol.">
        <title>Abditibacterium utsteinense sp. nov., the first cultivated member of candidate phylum FBP, isolated from ice-free Antarctic soil samples.</title>
        <authorList>
            <person name="Tahon G."/>
            <person name="Tytgat B."/>
            <person name="Lebbe L."/>
            <person name="Carlier A."/>
            <person name="Willems A."/>
        </authorList>
    </citation>
    <scope>NUCLEOTIDE SEQUENCE [LARGE SCALE GENOMIC DNA]</scope>
    <source>
        <strain evidence="13 14">LMG 29911</strain>
    </source>
</reference>
<evidence type="ECO:0000259" key="9">
    <source>
        <dbReference type="PROSITE" id="PS50109"/>
    </source>
</evidence>
<evidence type="ECO:0000259" key="10">
    <source>
        <dbReference type="PROSITE" id="PS50110"/>
    </source>
</evidence>
<dbReference type="SUPFAM" id="SSF55785">
    <property type="entry name" value="PYP-like sensor domain (PAS domain)"/>
    <property type="match status" value="4"/>
</dbReference>
<dbReference type="Pfam" id="PF13426">
    <property type="entry name" value="PAS_9"/>
    <property type="match status" value="3"/>
</dbReference>
<dbReference type="InterPro" id="IPR011006">
    <property type="entry name" value="CheY-like_superfamily"/>
</dbReference>
<dbReference type="SMART" id="SM00387">
    <property type="entry name" value="HATPase_c"/>
    <property type="match status" value="1"/>
</dbReference>
<keyword evidence="4" id="KW-0808">Transferase</keyword>
<dbReference type="InterPro" id="IPR005467">
    <property type="entry name" value="His_kinase_dom"/>
</dbReference>
<dbReference type="InterPro" id="IPR003594">
    <property type="entry name" value="HATPase_dom"/>
</dbReference>
<feature type="compositionally biased region" description="Basic and acidic residues" evidence="8">
    <location>
        <begin position="13"/>
        <end position="32"/>
    </location>
</feature>
<feature type="domain" description="PAC" evidence="12">
    <location>
        <begin position="555"/>
        <end position="609"/>
    </location>
</feature>
<feature type="domain" description="PAS" evidence="11">
    <location>
        <begin position="353"/>
        <end position="424"/>
    </location>
</feature>
<dbReference type="InterPro" id="IPR036890">
    <property type="entry name" value="HATPase_C_sf"/>
</dbReference>
<dbReference type="Gene3D" id="1.10.287.130">
    <property type="match status" value="1"/>
</dbReference>
<dbReference type="SMART" id="SM00091">
    <property type="entry name" value="PAS"/>
    <property type="match status" value="4"/>
</dbReference>
<dbReference type="EMBL" id="NIGF01000015">
    <property type="protein sequence ID" value="PQV63131.1"/>
    <property type="molecule type" value="Genomic_DNA"/>
</dbReference>
<dbReference type="GO" id="GO:0005886">
    <property type="term" value="C:plasma membrane"/>
    <property type="evidence" value="ECO:0007669"/>
    <property type="project" value="TreeGrafter"/>
</dbReference>
<dbReference type="SMART" id="SM00448">
    <property type="entry name" value="REC"/>
    <property type="match status" value="1"/>
</dbReference>
<dbReference type="CDD" id="cd00130">
    <property type="entry name" value="PAS"/>
    <property type="match status" value="4"/>
</dbReference>
<feature type="domain" description="PAS" evidence="11">
    <location>
        <begin position="213"/>
        <end position="283"/>
    </location>
</feature>
<evidence type="ECO:0000256" key="4">
    <source>
        <dbReference type="ARBA" id="ARBA00022679"/>
    </source>
</evidence>
<dbReference type="Pfam" id="PF08447">
    <property type="entry name" value="PAS_3"/>
    <property type="match status" value="1"/>
</dbReference>
<dbReference type="InParanoid" id="A0A2S8SQP5"/>
<dbReference type="PROSITE" id="PS50112">
    <property type="entry name" value="PAS"/>
    <property type="match status" value="3"/>
</dbReference>
<dbReference type="Pfam" id="PF00072">
    <property type="entry name" value="Response_reg"/>
    <property type="match status" value="1"/>
</dbReference>
<dbReference type="SMART" id="SM00388">
    <property type="entry name" value="HisKA"/>
    <property type="match status" value="1"/>
</dbReference>
<dbReference type="InterPro" id="IPR003661">
    <property type="entry name" value="HisK_dim/P_dom"/>
</dbReference>
<dbReference type="SMART" id="SM00065">
    <property type="entry name" value="GAF"/>
    <property type="match status" value="1"/>
</dbReference>
<dbReference type="Proteomes" id="UP000237684">
    <property type="component" value="Unassembled WGS sequence"/>
</dbReference>
<feature type="region of interest" description="Disordered" evidence="8">
    <location>
        <begin position="1"/>
        <end position="34"/>
    </location>
</feature>
<feature type="region of interest" description="Disordered" evidence="8">
    <location>
        <begin position="1134"/>
        <end position="1158"/>
    </location>
</feature>
<evidence type="ECO:0000259" key="11">
    <source>
        <dbReference type="PROSITE" id="PS50112"/>
    </source>
</evidence>
<feature type="domain" description="PAS" evidence="11">
    <location>
        <begin position="475"/>
        <end position="553"/>
    </location>
</feature>
<dbReference type="PROSITE" id="PS50113">
    <property type="entry name" value="PAC"/>
    <property type="match status" value="4"/>
</dbReference>
<dbReference type="AlphaFoldDB" id="A0A2S8SQP5"/>
<dbReference type="InterPro" id="IPR035965">
    <property type="entry name" value="PAS-like_dom_sf"/>
</dbReference>
<feature type="domain" description="PAC" evidence="12">
    <location>
        <begin position="431"/>
        <end position="481"/>
    </location>
</feature>
<dbReference type="SMART" id="SM00086">
    <property type="entry name" value="PAC"/>
    <property type="match status" value="4"/>
</dbReference>
<feature type="domain" description="Response regulatory" evidence="10">
    <location>
        <begin position="1007"/>
        <end position="1124"/>
    </location>
</feature>
<dbReference type="PROSITE" id="PS50110">
    <property type="entry name" value="RESPONSE_REGULATORY"/>
    <property type="match status" value="1"/>
</dbReference>
<dbReference type="OrthoDB" id="9811889at2"/>
<dbReference type="Gene3D" id="3.30.565.10">
    <property type="entry name" value="Histidine kinase-like ATPase, C-terminal domain"/>
    <property type="match status" value="1"/>
</dbReference>
<evidence type="ECO:0000256" key="1">
    <source>
        <dbReference type="ARBA" id="ARBA00000085"/>
    </source>
</evidence>
<dbReference type="Gene3D" id="3.30.450.40">
    <property type="match status" value="1"/>
</dbReference>
<dbReference type="Gene3D" id="3.30.450.20">
    <property type="entry name" value="PAS domain"/>
    <property type="match status" value="4"/>
</dbReference>
<dbReference type="Pfam" id="PF02518">
    <property type="entry name" value="HATPase_c"/>
    <property type="match status" value="1"/>
</dbReference>
<evidence type="ECO:0000256" key="3">
    <source>
        <dbReference type="ARBA" id="ARBA00022553"/>
    </source>
</evidence>
<proteinExistence type="predicted"/>
<evidence type="ECO:0000259" key="12">
    <source>
        <dbReference type="PROSITE" id="PS50113"/>
    </source>
</evidence>
<feature type="modified residue" description="4-aspartylphosphate" evidence="6">
    <location>
        <position position="1057"/>
    </location>
</feature>
<name>A0A2S8SQP5_9BACT</name>
<feature type="domain" description="PAC" evidence="12">
    <location>
        <begin position="287"/>
        <end position="352"/>
    </location>
</feature>
<evidence type="ECO:0000256" key="7">
    <source>
        <dbReference type="SAM" id="Coils"/>
    </source>
</evidence>